<dbReference type="STRING" id="1796606.A2G96_05760"/>
<keyword evidence="4" id="KW-0233">DNA recombination</keyword>
<dbReference type="Gene3D" id="1.10.150.130">
    <property type="match status" value="1"/>
</dbReference>
<dbReference type="Proteomes" id="UP000075238">
    <property type="component" value="Chromosome 1"/>
</dbReference>
<dbReference type="InterPro" id="IPR025166">
    <property type="entry name" value="Integrase_DNA_bind_dom"/>
</dbReference>
<dbReference type="Pfam" id="PF22022">
    <property type="entry name" value="Phage_int_M"/>
    <property type="match status" value="1"/>
</dbReference>
<dbReference type="Pfam" id="PF00589">
    <property type="entry name" value="Phage_integrase"/>
    <property type="match status" value="1"/>
</dbReference>
<reference evidence="6 7" key="1">
    <citation type="submission" date="2016-03" db="EMBL/GenBank/DDBJ databases">
        <title>Complete genome sequence of a novel chlorpyrifos degrading bacterium, Cupriavidus nantongensis sp. X1.</title>
        <authorList>
            <person name="Fang L."/>
        </authorList>
    </citation>
    <scope>NUCLEOTIDE SEQUENCE [LARGE SCALE GENOMIC DNA]</scope>
    <source>
        <strain evidence="6 7">X1</strain>
    </source>
</reference>
<dbReference type="AlphaFoldDB" id="A0A142JGR4"/>
<dbReference type="InterPro" id="IPR010998">
    <property type="entry name" value="Integrase_recombinase_N"/>
</dbReference>
<evidence type="ECO:0000256" key="2">
    <source>
        <dbReference type="ARBA" id="ARBA00022908"/>
    </source>
</evidence>
<dbReference type="InterPro" id="IPR050808">
    <property type="entry name" value="Phage_Integrase"/>
</dbReference>
<keyword evidence="3" id="KW-0238">DNA-binding</keyword>
<dbReference type="Gene3D" id="1.10.443.10">
    <property type="entry name" value="Intergrase catalytic core"/>
    <property type="match status" value="1"/>
</dbReference>
<dbReference type="RefSeq" id="WP_062797563.1">
    <property type="nucleotide sequence ID" value="NZ_CP014844.1"/>
</dbReference>
<evidence type="ECO:0000256" key="1">
    <source>
        <dbReference type="ARBA" id="ARBA00008857"/>
    </source>
</evidence>
<dbReference type="InterPro" id="IPR038488">
    <property type="entry name" value="Integrase_DNA-bd_sf"/>
</dbReference>
<dbReference type="InterPro" id="IPR002104">
    <property type="entry name" value="Integrase_catalytic"/>
</dbReference>
<dbReference type="GO" id="GO:0006310">
    <property type="term" value="P:DNA recombination"/>
    <property type="evidence" value="ECO:0007669"/>
    <property type="project" value="UniProtKB-KW"/>
</dbReference>
<dbReference type="Pfam" id="PF13356">
    <property type="entry name" value="Arm-DNA-bind_3"/>
    <property type="match status" value="1"/>
</dbReference>
<dbReference type="GO" id="GO:0003677">
    <property type="term" value="F:DNA binding"/>
    <property type="evidence" value="ECO:0007669"/>
    <property type="project" value="UniProtKB-KW"/>
</dbReference>
<gene>
    <name evidence="6" type="ORF">A2G96_05760</name>
</gene>
<dbReference type="PANTHER" id="PTHR30629:SF2">
    <property type="entry name" value="PROPHAGE INTEGRASE INTS-RELATED"/>
    <property type="match status" value="1"/>
</dbReference>
<keyword evidence="7" id="KW-1185">Reference proteome</keyword>
<evidence type="ECO:0000256" key="4">
    <source>
        <dbReference type="ARBA" id="ARBA00023172"/>
    </source>
</evidence>
<dbReference type="SUPFAM" id="SSF56349">
    <property type="entry name" value="DNA breaking-rejoining enzymes"/>
    <property type="match status" value="1"/>
</dbReference>
<feature type="domain" description="Tyr recombinase" evidence="5">
    <location>
        <begin position="215"/>
        <end position="402"/>
    </location>
</feature>
<evidence type="ECO:0000256" key="3">
    <source>
        <dbReference type="ARBA" id="ARBA00023125"/>
    </source>
</evidence>
<dbReference type="CDD" id="cd00801">
    <property type="entry name" value="INT_P4_C"/>
    <property type="match status" value="1"/>
</dbReference>
<protein>
    <recommendedName>
        <fullName evidence="5">Tyr recombinase domain-containing protein</fullName>
    </recommendedName>
</protein>
<dbReference type="EMBL" id="CP014844">
    <property type="protein sequence ID" value="AMR77276.1"/>
    <property type="molecule type" value="Genomic_DNA"/>
</dbReference>
<keyword evidence="2" id="KW-0229">DNA integration</keyword>
<dbReference type="KEGG" id="cnan:A2G96_05760"/>
<dbReference type="PANTHER" id="PTHR30629">
    <property type="entry name" value="PROPHAGE INTEGRASE"/>
    <property type="match status" value="1"/>
</dbReference>
<dbReference type="OrthoDB" id="9775880at2"/>
<evidence type="ECO:0000259" key="5">
    <source>
        <dbReference type="PROSITE" id="PS51898"/>
    </source>
</evidence>
<name>A0A142JGR4_9BURK</name>
<dbReference type="PROSITE" id="PS51898">
    <property type="entry name" value="TYR_RECOMBINASE"/>
    <property type="match status" value="1"/>
</dbReference>
<comment type="similarity">
    <text evidence="1">Belongs to the 'phage' integrase family.</text>
</comment>
<organism evidence="6 7">
    <name type="scientific">Cupriavidus nantongensis</name>
    <dbReference type="NCBI Taxonomy" id="1796606"/>
    <lineage>
        <taxon>Bacteria</taxon>
        <taxon>Pseudomonadati</taxon>
        <taxon>Pseudomonadota</taxon>
        <taxon>Betaproteobacteria</taxon>
        <taxon>Burkholderiales</taxon>
        <taxon>Burkholderiaceae</taxon>
        <taxon>Cupriavidus</taxon>
    </lineage>
</organism>
<dbReference type="InterPro" id="IPR053876">
    <property type="entry name" value="Phage_int_M"/>
</dbReference>
<accession>A0A142JGR4</accession>
<dbReference type="InterPro" id="IPR013762">
    <property type="entry name" value="Integrase-like_cat_sf"/>
</dbReference>
<evidence type="ECO:0000313" key="7">
    <source>
        <dbReference type="Proteomes" id="UP000075238"/>
    </source>
</evidence>
<sequence>MPKRILPLTDADCRQTKYDKEGSNRLRDGGGLYLELLPSGAKKWRMKYKRPGTKQENLLSFGDYLPNSRGVSLAEAREKRAEAKKLLASGIDPALHRDMEREKAKVAALNTFEAVAEDWLSTKRKGWSASHDKRVTAILKNDIYPQIGKRPFSEISGPLILAVLRKIEQRGAHHIALKALEACGGICRRASAIGAADRDPSVGLREHLAPKPPTKNYPRVTEAELPHLLELVSGYKGAPETRLAIKLMILTFLRTNEFRWGRWDEIDWEAQEWHVPAARMKGSLEQKASDDTHVVPLCTQAIAILKELRELTGRYALLFPGTKDPGKVPISAETINKALKSLGFEGKQTGHGFRGLASTILNERSGFDHRAIELQLSHAIGNKVSRAYDHSERLEERHRLMQWWGNYIDQKSGANVVPIQRSA</sequence>
<dbReference type="Gene3D" id="3.30.160.390">
    <property type="entry name" value="Integrase, DNA-binding domain"/>
    <property type="match status" value="1"/>
</dbReference>
<proteinExistence type="inferred from homology"/>
<dbReference type="GO" id="GO:0015074">
    <property type="term" value="P:DNA integration"/>
    <property type="evidence" value="ECO:0007669"/>
    <property type="project" value="UniProtKB-KW"/>
</dbReference>
<dbReference type="InterPro" id="IPR011010">
    <property type="entry name" value="DNA_brk_join_enz"/>
</dbReference>
<evidence type="ECO:0000313" key="6">
    <source>
        <dbReference type="EMBL" id="AMR77276.1"/>
    </source>
</evidence>